<sequence length="120" mass="13370">EAIYHMGKMYMDGALGCERSARKAVKFFKRSVELGCVEAMVALGLRYQQGEGALQKAAEAFRYYKLAAEQGLTEAELNVGLCYAKGDGVPEDVNEAKRWFVRAAAKGQEDAIDVLREWQE</sequence>
<organism evidence="3">
    <name type="scientific">Aureococcus anophagefferens</name>
    <name type="common">Harmful bloom alga</name>
    <dbReference type="NCBI Taxonomy" id="44056"/>
    <lineage>
        <taxon>Eukaryota</taxon>
        <taxon>Sar</taxon>
        <taxon>Stramenopiles</taxon>
        <taxon>Ochrophyta</taxon>
        <taxon>Pelagophyceae</taxon>
        <taxon>Pelagomonadales</taxon>
        <taxon>Pelagomonadaceae</taxon>
        <taxon>Aureococcus</taxon>
    </lineage>
</organism>
<protein>
    <recommendedName>
        <fullName evidence="4">Sel1 repeat family protein</fullName>
    </recommendedName>
</protein>
<dbReference type="InterPro" id="IPR011990">
    <property type="entry name" value="TPR-like_helical_dom_sf"/>
</dbReference>
<feature type="non-terminal residue" evidence="2">
    <location>
        <position position="1"/>
    </location>
</feature>
<dbReference type="InterPro" id="IPR050767">
    <property type="entry name" value="Sel1_AlgK"/>
</dbReference>
<dbReference type="GeneID" id="20218583"/>
<dbReference type="PANTHER" id="PTHR11102:SF160">
    <property type="entry name" value="ERAD-ASSOCIATED E3 UBIQUITIN-PROTEIN LIGASE COMPONENT HRD3"/>
    <property type="match status" value="1"/>
</dbReference>
<dbReference type="InterPro" id="IPR006597">
    <property type="entry name" value="Sel1-like"/>
</dbReference>
<dbReference type="RefSeq" id="XP_009037405.1">
    <property type="nucleotide sequence ID" value="XM_009039157.1"/>
</dbReference>
<dbReference type="SMART" id="SM00671">
    <property type="entry name" value="SEL1"/>
    <property type="match status" value="3"/>
</dbReference>
<dbReference type="eggNOG" id="KOG1550">
    <property type="taxonomic scope" value="Eukaryota"/>
</dbReference>
<dbReference type="Gene3D" id="1.25.40.10">
    <property type="entry name" value="Tetratricopeptide repeat domain"/>
    <property type="match status" value="1"/>
</dbReference>
<keyword evidence="3" id="KW-1185">Reference proteome</keyword>
<dbReference type="OrthoDB" id="200773at2759"/>
<dbReference type="InParanoid" id="F0YA85"/>
<dbReference type="KEGG" id="aaf:AURANDRAFT_16015"/>
<reference evidence="2 3" key="1">
    <citation type="journal article" date="2011" name="Proc. Natl. Acad. Sci. U.S.A.">
        <title>Niche of harmful alga Aureococcus anophagefferens revealed through ecogenomics.</title>
        <authorList>
            <person name="Gobler C.J."/>
            <person name="Berry D.L."/>
            <person name="Dyhrman S.T."/>
            <person name="Wilhelm S.W."/>
            <person name="Salamov A."/>
            <person name="Lobanov A.V."/>
            <person name="Zhang Y."/>
            <person name="Collier J.L."/>
            <person name="Wurch L.L."/>
            <person name="Kustka A.B."/>
            <person name="Dill B.D."/>
            <person name="Shah M."/>
            <person name="VerBerkmoes N.C."/>
            <person name="Kuo A."/>
            <person name="Terry A."/>
            <person name="Pangilinan J."/>
            <person name="Lindquist E.A."/>
            <person name="Lucas S."/>
            <person name="Paulsen I.T."/>
            <person name="Hattenrath-Lehmann T.K."/>
            <person name="Talmage S.C."/>
            <person name="Walker E.A."/>
            <person name="Koch F."/>
            <person name="Burson A.M."/>
            <person name="Marcoval M.A."/>
            <person name="Tang Y.Z."/>
            <person name="Lecleir G.R."/>
            <person name="Coyne K.J."/>
            <person name="Berg G.M."/>
            <person name="Bertrand E.M."/>
            <person name="Saito M.A."/>
            <person name="Gladyshev V.N."/>
            <person name="Grigoriev I.V."/>
        </authorList>
    </citation>
    <scope>NUCLEOTIDE SEQUENCE [LARGE SCALE GENOMIC DNA]</scope>
    <source>
        <strain evidence="3">CCMP 1984</strain>
    </source>
</reference>
<dbReference type="Proteomes" id="UP000002729">
    <property type="component" value="Unassembled WGS sequence"/>
</dbReference>
<evidence type="ECO:0000313" key="3">
    <source>
        <dbReference type="Proteomes" id="UP000002729"/>
    </source>
</evidence>
<dbReference type="OMA" id="RMELAMW"/>
<proteinExistence type="inferred from homology"/>
<dbReference type="AlphaFoldDB" id="F0YA85"/>
<dbReference type="EMBL" id="GL833129">
    <property type="protein sequence ID" value="EGB08043.1"/>
    <property type="molecule type" value="Genomic_DNA"/>
</dbReference>
<name>F0YA85_AURAN</name>
<evidence type="ECO:0000313" key="2">
    <source>
        <dbReference type="EMBL" id="EGB08043.1"/>
    </source>
</evidence>
<dbReference type="PANTHER" id="PTHR11102">
    <property type="entry name" value="SEL-1-LIKE PROTEIN"/>
    <property type="match status" value="1"/>
</dbReference>
<comment type="similarity">
    <text evidence="1">Belongs to the sel-1 family.</text>
</comment>
<accession>F0YA85</accession>
<evidence type="ECO:0000256" key="1">
    <source>
        <dbReference type="ARBA" id="ARBA00038101"/>
    </source>
</evidence>
<feature type="non-terminal residue" evidence="2">
    <location>
        <position position="120"/>
    </location>
</feature>
<evidence type="ECO:0008006" key="4">
    <source>
        <dbReference type="Google" id="ProtNLM"/>
    </source>
</evidence>
<gene>
    <name evidence="2" type="ORF">AURANDRAFT_16015</name>
</gene>
<dbReference type="SUPFAM" id="SSF81901">
    <property type="entry name" value="HCP-like"/>
    <property type="match status" value="1"/>
</dbReference>
<dbReference type="Pfam" id="PF08238">
    <property type="entry name" value="Sel1"/>
    <property type="match status" value="3"/>
</dbReference>